<name>K2J1A7_9GAMM</name>
<organism evidence="2 3">
    <name type="scientific">Gallaecimonas xiamenensis 3-C-1</name>
    <dbReference type="NCBI Taxonomy" id="745411"/>
    <lineage>
        <taxon>Bacteria</taxon>
        <taxon>Pseudomonadati</taxon>
        <taxon>Pseudomonadota</taxon>
        <taxon>Gammaproteobacteria</taxon>
        <taxon>Enterobacterales</taxon>
        <taxon>Gallaecimonadaceae</taxon>
        <taxon>Gallaecimonas</taxon>
    </lineage>
</organism>
<feature type="transmembrane region" description="Helical" evidence="1">
    <location>
        <begin position="54"/>
        <end position="72"/>
    </location>
</feature>
<evidence type="ECO:0000256" key="1">
    <source>
        <dbReference type="SAM" id="Phobius"/>
    </source>
</evidence>
<accession>K2J1A7</accession>
<feature type="transmembrane region" description="Helical" evidence="1">
    <location>
        <begin position="22"/>
        <end position="42"/>
    </location>
</feature>
<evidence type="ECO:0000313" key="3">
    <source>
        <dbReference type="Proteomes" id="UP000006755"/>
    </source>
</evidence>
<dbReference type="AlphaFoldDB" id="K2J1A7"/>
<sequence length="201" mass="21904">MPADLHNARILVEKLKGCLSQVYVWVIAILLMVLFSYVTSIVDDFILTQDTARNFKYLALVLTLAWTLPLAIKLYRSRQQLAKKGTEPWAMGMLLAFGAIGGYFLMLCGVLTLLAYPLHLALAEEKIEQLCAVSSDHGGAKDPCGSSLTLENDRLYGDICHVPPSLRSRAAGHLLNAKGQSSGLGFSIDSVAVQATYCARD</sequence>
<dbReference type="Proteomes" id="UP000006755">
    <property type="component" value="Unassembled WGS sequence"/>
</dbReference>
<keyword evidence="1" id="KW-1133">Transmembrane helix</keyword>
<protein>
    <submittedName>
        <fullName evidence="2">Uncharacterized protein</fullName>
    </submittedName>
</protein>
<dbReference type="EMBL" id="AMRI01000027">
    <property type="protein sequence ID" value="EKE68918.1"/>
    <property type="molecule type" value="Genomic_DNA"/>
</dbReference>
<evidence type="ECO:0000313" key="2">
    <source>
        <dbReference type="EMBL" id="EKE68918.1"/>
    </source>
</evidence>
<keyword evidence="3" id="KW-1185">Reference proteome</keyword>
<feature type="transmembrane region" description="Helical" evidence="1">
    <location>
        <begin position="93"/>
        <end position="116"/>
    </location>
</feature>
<gene>
    <name evidence="2" type="ORF">B3C1_16074</name>
</gene>
<comment type="caution">
    <text evidence="2">The sequence shown here is derived from an EMBL/GenBank/DDBJ whole genome shotgun (WGS) entry which is preliminary data.</text>
</comment>
<proteinExistence type="predicted"/>
<keyword evidence="1" id="KW-0812">Transmembrane</keyword>
<keyword evidence="1" id="KW-0472">Membrane</keyword>
<dbReference type="STRING" id="745411.B3C1_16074"/>
<reference evidence="2 3" key="1">
    <citation type="journal article" date="2012" name="J. Bacteriol.">
        <title>Genome Sequence of Gallaecimonas xiamenensis Type Strain 3-C-1.</title>
        <authorList>
            <person name="Lai Q."/>
            <person name="Wang L."/>
            <person name="Wang W."/>
            <person name="Shao Z."/>
        </authorList>
    </citation>
    <scope>NUCLEOTIDE SEQUENCE [LARGE SCALE GENOMIC DNA]</scope>
    <source>
        <strain evidence="2 3">3-C-1</strain>
    </source>
</reference>